<dbReference type="SMART" id="SM00855">
    <property type="entry name" value="PGAM"/>
    <property type="match status" value="1"/>
</dbReference>
<evidence type="ECO:0000313" key="3">
    <source>
        <dbReference type="EMBL" id="MDG0866831.1"/>
    </source>
</evidence>
<evidence type="ECO:0008006" key="7">
    <source>
        <dbReference type="Google" id="ProtNLM"/>
    </source>
</evidence>
<dbReference type="EMBL" id="CP046147">
    <property type="protein sequence ID" value="WFG38253.1"/>
    <property type="molecule type" value="Genomic_DNA"/>
</dbReference>
<name>A0AAJ5ZHL6_9CHLR</name>
<dbReference type="PANTHER" id="PTHR48100:SF62">
    <property type="entry name" value="GLUCOSYL-3-PHOSPHOGLYCERATE PHOSPHATASE"/>
    <property type="match status" value="1"/>
</dbReference>
<accession>A0AAJ5ZHL6</accession>
<dbReference type="SUPFAM" id="SSF53254">
    <property type="entry name" value="Phosphoglycerate mutase-like"/>
    <property type="match status" value="1"/>
</dbReference>
<dbReference type="GO" id="GO:0005737">
    <property type="term" value="C:cytoplasm"/>
    <property type="evidence" value="ECO:0007669"/>
    <property type="project" value="TreeGrafter"/>
</dbReference>
<evidence type="ECO:0000313" key="4">
    <source>
        <dbReference type="EMBL" id="WFG38253.1"/>
    </source>
</evidence>
<dbReference type="GO" id="GO:0016791">
    <property type="term" value="F:phosphatase activity"/>
    <property type="evidence" value="ECO:0007669"/>
    <property type="project" value="TreeGrafter"/>
</dbReference>
<reference evidence="4" key="2">
    <citation type="journal article" date="2023" name="Nat. Commun.">
        <title>Cultivation of marine bacteria of the SAR202 clade.</title>
        <authorList>
            <person name="Lim Y."/>
            <person name="Seo J.H."/>
            <person name="Giovannoni S.J."/>
            <person name="Kang I."/>
            <person name="Cho J.C."/>
        </authorList>
    </citation>
    <scope>NUCLEOTIDE SEQUENCE</scope>
    <source>
        <strain evidence="4">JH1073</strain>
    </source>
</reference>
<dbReference type="Pfam" id="PF00300">
    <property type="entry name" value="His_Phos_1"/>
    <property type="match status" value="1"/>
</dbReference>
<dbReference type="Gene3D" id="3.40.50.1240">
    <property type="entry name" value="Phosphoglycerate mutase-like"/>
    <property type="match status" value="1"/>
</dbReference>
<dbReference type="InterPro" id="IPR029033">
    <property type="entry name" value="His_PPase_superfam"/>
</dbReference>
<evidence type="ECO:0000313" key="5">
    <source>
        <dbReference type="Proteomes" id="UP001219901"/>
    </source>
</evidence>
<reference evidence="5 6" key="1">
    <citation type="submission" date="2019-11" db="EMBL/GenBank/DDBJ databases">
        <authorList>
            <person name="Cho J.-C."/>
        </authorList>
    </citation>
    <scope>NUCLEOTIDE SEQUENCE [LARGE SCALE GENOMIC DNA]</scope>
    <source>
        <strain evidence="4 5">JH1073</strain>
        <strain evidence="3 6">JH702</strain>
    </source>
</reference>
<feature type="active site" description="Tele-phosphohistidine intermediate" evidence="1">
    <location>
        <position position="16"/>
    </location>
</feature>
<dbReference type="EMBL" id="WMBE01000002">
    <property type="protein sequence ID" value="MDG0866831.1"/>
    <property type="molecule type" value="Genomic_DNA"/>
</dbReference>
<dbReference type="PIRSF" id="PIRSF000709">
    <property type="entry name" value="6PFK_2-Ptase"/>
    <property type="match status" value="1"/>
</dbReference>
<evidence type="ECO:0000256" key="1">
    <source>
        <dbReference type="PIRSR" id="PIRSR613078-1"/>
    </source>
</evidence>
<sequence>MDFRGIELGRLILIRHCETRSNVEGTVQGRRNLALSDRGEKQAVLVGEYVRGNFSIDRVISSNRKRCIQTAAEIDQNVEINPLLREIHWGDWEGKKWADVKREYPDDVEALLTADPTFTTPNGDSLMSFIQRIDQAISDLDLVNLNGDIAIVSHEGTVRTMITRLLGWPSANMANLTAFPGSVSVISASYASAKLETLNYYDHLAPTYEGQR</sequence>
<dbReference type="InterPro" id="IPR013078">
    <property type="entry name" value="His_Pase_superF_clade-1"/>
</dbReference>
<keyword evidence="5" id="KW-1185">Reference proteome</keyword>
<dbReference type="AlphaFoldDB" id="A0AAJ5ZHL6"/>
<dbReference type="Proteomes" id="UP001321249">
    <property type="component" value="Unassembled WGS sequence"/>
</dbReference>
<feature type="binding site" evidence="2">
    <location>
        <position position="66"/>
    </location>
    <ligand>
        <name>substrate</name>
    </ligand>
</feature>
<reference evidence="5" key="3">
    <citation type="submission" date="2023-06" db="EMBL/GenBank/DDBJ databases">
        <title>Pangenomics reveal diversification of enzyme families and niche specialization in globally abundant SAR202 bacteria.</title>
        <authorList>
            <person name="Saw J.H.W."/>
        </authorList>
    </citation>
    <scope>NUCLEOTIDE SEQUENCE [LARGE SCALE GENOMIC DNA]</scope>
    <source>
        <strain evidence="5">JH1073</strain>
    </source>
</reference>
<organism evidence="4 5">
    <name type="scientific">Candidatus Lucifugimonas marina</name>
    <dbReference type="NCBI Taxonomy" id="3038979"/>
    <lineage>
        <taxon>Bacteria</taxon>
        <taxon>Bacillati</taxon>
        <taxon>Chloroflexota</taxon>
        <taxon>Dehalococcoidia</taxon>
        <taxon>SAR202 cluster</taxon>
        <taxon>Candidatus Lucifugimonadales</taxon>
        <taxon>Candidatus Lucifugimonadaceae</taxon>
        <taxon>Candidatus Lucifugimonas</taxon>
    </lineage>
</organism>
<dbReference type="InterPro" id="IPR050275">
    <property type="entry name" value="PGM_Phosphatase"/>
</dbReference>
<feature type="active site" description="Proton donor/acceptor" evidence="1">
    <location>
        <position position="86"/>
    </location>
</feature>
<dbReference type="PANTHER" id="PTHR48100">
    <property type="entry name" value="BROAD-SPECIFICITY PHOSPHATASE YOR283W-RELATED"/>
    <property type="match status" value="1"/>
</dbReference>
<gene>
    <name evidence="3" type="ORF">GKO46_07045</name>
    <name evidence="4" type="ORF">GKO48_01050</name>
</gene>
<evidence type="ECO:0000313" key="6">
    <source>
        <dbReference type="Proteomes" id="UP001321249"/>
    </source>
</evidence>
<proteinExistence type="predicted"/>
<protein>
    <recommendedName>
        <fullName evidence="7">Histidine phosphatase family protein</fullName>
    </recommendedName>
</protein>
<dbReference type="Proteomes" id="UP001219901">
    <property type="component" value="Chromosome"/>
</dbReference>
<feature type="binding site" evidence="2">
    <location>
        <begin position="15"/>
        <end position="22"/>
    </location>
    <ligand>
        <name>substrate</name>
    </ligand>
</feature>
<evidence type="ECO:0000256" key="2">
    <source>
        <dbReference type="PIRSR" id="PIRSR613078-2"/>
    </source>
</evidence>
<dbReference type="CDD" id="cd07067">
    <property type="entry name" value="HP_PGM_like"/>
    <property type="match status" value="1"/>
</dbReference>